<dbReference type="Gene3D" id="3.40.50.1820">
    <property type="entry name" value="alpha/beta hydrolase"/>
    <property type="match status" value="2"/>
</dbReference>
<dbReference type="InterPro" id="IPR029058">
    <property type="entry name" value="AB_hydrolase_fold"/>
</dbReference>
<dbReference type="Proteomes" id="UP000007752">
    <property type="component" value="Chromosome 10"/>
</dbReference>
<keyword evidence="2" id="KW-0645">Protease</keyword>
<organism evidence="7">
    <name type="scientific">Oryza sativa subsp. japonica</name>
    <name type="common">Rice</name>
    <dbReference type="NCBI Taxonomy" id="39947"/>
    <lineage>
        <taxon>Eukaryota</taxon>
        <taxon>Viridiplantae</taxon>
        <taxon>Streptophyta</taxon>
        <taxon>Embryophyta</taxon>
        <taxon>Tracheophyta</taxon>
        <taxon>Spermatophyta</taxon>
        <taxon>Magnoliopsida</taxon>
        <taxon>Liliopsida</taxon>
        <taxon>Poales</taxon>
        <taxon>Poaceae</taxon>
        <taxon>BOP clade</taxon>
        <taxon>Oryzoideae</taxon>
        <taxon>Oryzeae</taxon>
        <taxon>Oryzinae</taxon>
        <taxon>Oryza</taxon>
        <taxon>Oryza sativa</taxon>
    </lineage>
</organism>
<comment type="similarity">
    <text evidence="1">Belongs to the peptidase S28 family.</text>
</comment>
<evidence type="ECO:0000256" key="4">
    <source>
        <dbReference type="ARBA" id="ARBA00022801"/>
    </source>
</evidence>
<sequence>MGSRPRVAFLHHHHHHHHHLLAVAVVLLLLARGAEPIAAGGGAAGRHLTTEERWMDQRLDHFSPTDHRQFKQRYYEFADYHAGGGPVFLRICGESSCNGIPNDYLAVLSKKFGAAVVTPEHRYYGKSSPFESLTTENLRFLSSKQALFDLVAFRQHYQAQVPSLDMWNLASSGVVLAVYNFTDFDKQVGDSAGPECKAALQEVTRLVDEQLRLDSRSVKVLFGAEKLKNDGDFLFFLADAAAIGFQYGSPDAVCSPLINAKKTGRSLVETYAQYVQDFFIRRWGTTVSSYDQEYLKNTTPDDTSSRLWWFQVCSEVAYFQVAPKNDSIRSTEINTGYHLDLCRNVFGEGVYPDVFMTNLYYGGTRIAGDPSNCSSPAAVSTVRKQIASHISLWLSQCQEPTSSRRTSDDSAHGDLTPCSILNAGHGDDDSGVGATINTVTQTNLRYPLIYSSTIKVVFECPEDEAESIIVIDEKGSTSAATLSKAVARANTNQAGPAAAWLNNHMRWGFAIVLRRCDTDDRSRDEYGVAQLKLETFQTHCAAVAGTAEGNLLCSVVLRMELDSCLSSAAGPGAGRLLVSSLSHGASAPFTGGVTP</sequence>
<keyword evidence="4" id="KW-0378">Hydrolase</keyword>
<dbReference type="GO" id="GO:0006508">
    <property type="term" value="P:proteolysis"/>
    <property type="evidence" value="ECO:0007669"/>
    <property type="project" value="UniProtKB-KW"/>
</dbReference>
<evidence type="ECO:0000256" key="5">
    <source>
        <dbReference type="ARBA" id="ARBA00023180"/>
    </source>
</evidence>
<proteinExistence type="inferred from homology"/>
<keyword evidence="5" id="KW-0325">Glycoprotein</keyword>
<dbReference type="AlphaFoldDB" id="B9G6L4"/>
<dbReference type="SUPFAM" id="SSF53474">
    <property type="entry name" value="alpha/beta-Hydrolases"/>
    <property type="match status" value="1"/>
</dbReference>
<reference evidence="7" key="1">
    <citation type="journal article" date="2005" name="PLoS Biol.">
        <title>The genomes of Oryza sativa: a history of duplications.</title>
        <authorList>
            <person name="Yu J."/>
            <person name="Wang J."/>
            <person name="Lin W."/>
            <person name="Li S."/>
            <person name="Li H."/>
            <person name="Zhou J."/>
            <person name="Ni P."/>
            <person name="Dong W."/>
            <person name="Hu S."/>
            <person name="Zeng C."/>
            <person name="Zhang J."/>
            <person name="Zhang Y."/>
            <person name="Li R."/>
            <person name="Xu Z."/>
            <person name="Li S."/>
            <person name="Li X."/>
            <person name="Zheng H."/>
            <person name="Cong L."/>
            <person name="Lin L."/>
            <person name="Yin J."/>
            <person name="Geng J."/>
            <person name="Li G."/>
            <person name="Shi J."/>
            <person name="Liu J."/>
            <person name="Lv H."/>
            <person name="Li J."/>
            <person name="Wang J."/>
            <person name="Deng Y."/>
            <person name="Ran L."/>
            <person name="Shi X."/>
            <person name="Wang X."/>
            <person name="Wu Q."/>
            <person name="Li C."/>
            <person name="Ren X."/>
            <person name="Wang J."/>
            <person name="Wang X."/>
            <person name="Li D."/>
            <person name="Liu D."/>
            <person name="Zhang X."/>
            <person name="Ji Z."/>
            <person name="Zhao W."/>
            <person name="Sun Y."/>
            <person name="Zhang Z."/>
            <person name="Bao J."/>
            <person name="Han Y."/>
            <person name="Dong L."/>
            <person name="Ji J."/>
            <person name="Chen P."/>
            <person name="Wu S."/>
            <person name="Liu J."/>
            <person name="Xiao Y."/>
            <person name="Bu D."/>
            <person name="Tan J."/>
            <person name="Yang L."/>
            <person name="Ye C."/>
            <person name="Zhang J."/>
            <person name="Xu J."/>
            <person name="Zhou Y."/>
            <person name="Yu Y."/>
            <person name="Zhang B."/>
            <person name="Zhuang S."/>
            <person name="Wei H."/>
            <person name="Liu B."/>
            <person name="Lei M."/>
            <person name="Yu H."/>
            <person name="Li Y."/>
            <person name="Xu H."/>
            <person name="Wei S."/>
            <person name="He X."/>
            <person name="Fang L."/>
            <person name="Zhang Z."/>
            <person name="Zhang Y."/>
            <person name="Huang X."/>
            <person name="Su Z."/>
            <person name="Tong W."/>
            <person name="Li J."/>
            <person name="Tong Z."/>
            <person name="Li S."/>
            <person name="Ye J."/>
            <person name="Wang L."/>
            <person name="Fang L."/>
            <person name="Lei T."/>
            <person name="Chen C."/>
            <person name="Chen H."/>
            <person name="Xu Z."/>
            <person name="Li H."/>
            <person name="Huang H."/>
            <person name="Zhang F."/>
            <person name="Xu H."/>
            <person name="Li N."/>
            <person name="Zhao C."/>
            <person name="Li S."/>
            <person name="Dong L."/>
            <person name="Huang Y."/>
            <person name="Li L."/>
            <person name="Xi Y."/>
            <person name="Qi Q."/>
            <person name="Li W."/>
            <person name="Zhang B."/>
            <person name="Hu W."/>
            <person name="Zhang Y."/>
            <person name="Tian X."/>
            <person name="Jiao Y."/>
            <person name="Liang X."/>
            <person name="Jin J."/>
            <person name="Gao L."/>
            <person name="Zheng W."/>
            <person name="Hao B."/>
            <person name="Liu S."/>
            <person name="Wang W."/>
            <person name="Yuan L."/>
            <person name="Cao M."/>
            <person name="McDermott J."/>
            <person name="Samudrala R."/>
            <person name="Wang J."/>
            <person name="Wong G.K."/>
            <person name="Yang H."/>
        </authorList>
    </citation>
    <scope>NUCLEOTIDE SEQUENCE [LARGE SCALE GENOMIC DNA]</scope>
</reference>
<evidence type="ECO:0000313" key="7">
    <source>
        <dbReference type="EMBL" id="EEE51261.1"/>
    </source>
</evidence>
<dbReference type="PANTHER" id="PTHR11010:SF75">
    <property type="entry name" value="OS10G0511600 PROTEIN"/>
    <property type="match status" value="1"/>
</dbReference>
<keyword evidence="3 6" id="KW-0732">Signal</keyword>
<dbReference type="MEROPS" id="S28.A26"/>
<name>B9G6L4_ORYSJ</name>
<gene>
    <name evidence="7" type="ORF">OsJ_32134</name>
</gene>
<dbReference type="GO" id="GO:0070008">
    <property type="term" value="F:serine-type exopeptidase activity"/>
    <property type="evidence" value="ECO:0007669"/>
    <property type="project" value="InterPro"/>
</dbReference>
<reference evidence="7" key="2">
    <citation type="submission" date="2008-12" db="EMBL/GenBank/DDBJ databases">
        <title>Improved gene annotation of the rice (Oryza sativa) genomes.</title>
        <authorList>
            <person name="Wang J."/>
            <person name="Li R."/>
            <person name="Fan W."/>
            <person name="Huang Q."/>
            <person name="Zhang J."/>
            <person name="Zhou Y."/>
            <person name="Hu Y."/>
            <person name="Zi S."/>
            <person name="Li J."/>
            <person name="Ni P."/>
            <person name="Zheng H."/>
            <person name="Zhang Y."/>
            <person name="Zhao M."/>
            <person name="Hao Q."/>
            <person name="McDermott J."/>
            <person name="Samudrala R."/>
            <person name="Kristiansen K."/>
            <person name="Wong G.K.-S."/>
        </authorList>
    </citation>
    <scope>NUCLEOTIDE SEQUENCE</scope>
</reference>
<feature type="signal peptide" evidence="6">
    <location>
        <begin position="1"/>
        <end position="33"/>
    </location>
</feature>
<evidence type="ECO:0000256" key="3">
    <source>
        <dbReference type="ARBA" id="ARBA00022729"/>
    </source>
</evidence>
<evidence type="ECO:0000256" key="6">
    <source>
        <dbReference type="SAM" id="SignalP"/>
    </source>
</evidence>
<dbReference type="InterPro" id="IPR008758">
    <property type="entry name" value="Peptidase_S28"/>
</dbReference>
<protein>
    <submittedName>
        <fullName evidence="7">Uncharacterized protein</fullName>
    </submittedName>
</protein>
<evidence type="ECO:0000256" key="2">
    <source>
        <dbReference type="ARBA" id="ARBA00022670"/>
    </source>
</evidence>
<dbReference type="ESTHER" id="orysa-Q337C3">
    <property type="family name" value="Prolylcarboxypeptidase"/>
</dbReference>
<dbReference type="Pfam" id="PF05577">
    <property type="entry name" value="Peptidase_S28"/>
    <property type="match status" value="2"/>
</dbReference>
<feature type="chain" id="PRO_5002884599" evidence="6">
    <location>
        <begin position="34"/>
        <end position="595"/>
    </location>
</feature>
<dbReference type="PANTHER" id="PTHR11010">
    <property type="entry name" value="PROTEASE S28 PRO-X CARBOXYPEPTIDASE-RELATED"/>
    <property type="match status" value="1"/>
</dbReference>
<accession>B9G6L4</accession>
<dbReference type="EMBL" id="CM000147">
    <property type="protein sequence ID" value="EEE51261.1"/>
    <property type="molecule type" value="Genomic_DNA"/>
</dbReference>
<evidence type="ECO:0000256" key="1">
    <source>
        <dbReference type="ARBA" id="ARBA00011079"/>
    </source>
</evidence>